<reference evidence="1" key="1">
    <citation type="submission" date="2021-11" db="EMBL/GenBank/DDBJ databases">
        <authorList>
            <person name="Islam A."/>
            <person name="Islam S."/>
            <person name="Flora M.S."/>
            <person name="Rahman M."/>
            <person name="Ziaur R.M."/>
            <person name="Epstein J.H."/>
            <person name="Hassan M."/>
            <person name="Klassen M."/>
            <person name="Woodard K."/>
            <person name="Webb A."/>
            <person name="Webby R.J."/>
            <person name="El Zowalaty M.E."/>
        </authorList>
    </citation>
    <scope>NUCLEOTIDE SEQUENCE</scope>
    <source>
        <strain evidence="1">Pbs3</strain>
    </source>
</reference>
<sequence length="90" mass="10338">MTINYFKEHVTESLRCASAESDIKSVDSIKMHRMSLGPTGVDILRELTKKQQNQVQSNCQALKLRSKTRIRDIPDVEMDLAELRHSRPNV</sequence>
<proteinExistence type="predicted"/>
<dbReference type="EMBL" id="CAKKTJ010000090">
    <property type="protein sequence ID" value="CAH0473894.1"/>
    <property type="molecule type" value="Genomic_DNA"/>
</dbReference>
<organism evidence="1 2">
    <name type="scientific">Peronospora belbahrii</name>
    <dbReference type="NCBI Taxonomy" id="622444"/>
    <lineage>
        <taxon>Eukaryota</taxon>
        <taxon>Sar</taxon>
        <taxon>Stramenopiles</taxon>
        <taxon>Oomycota</taxon>
        <taxon>Peronosporomycetes</taxon>
        <taxon>Peronosporales</taxon>
        <taxon>Peronosporaceae</taxon>
        <taxon>Peronospora</taxon>
    </lineage>
</organism>
<evidence type="ECO:0000313" key="2">
    <source>
        <dbReference type="Proteomes" id="UP001160483"/>
    </source>
</evidence>
<accession>A0AAU9KNG4</accession>
<protein>
    <submittedName>
        <fullName evidence="1">Uncharacterized protein</fullName>
    </submittedName>
</protein>
<dbReference type="Proteomes" id="UP001160483">
    <property type="component" value="Unassembled WGS sequence"/>
</dbReference>
<dbReference type="AlphaFoldDB" id="A0AAU9KNG4"/>
<evidence type="ECO:0000313" key="1">
    <source>
        <dbReference type="EMBL" id="CAH0473894.1"/>
    </source>
</evidence>
<name>A0AAU9KNG4_9STRA</name>
<gene>
    <name evidence="1" type="ORF">PBS003_LOCUS768</name>
</gene>
<comment type="caution">
    <text evidence="1">The sequence shown here is derived from an EMBL/GenBank/DDBJ whole genome shotgun (WGS) entry which is preliminary data.</text>
</comment>